<feature type="transmembrane region" description="Helical" evidence="1">
    <location>
        <begin position="95"/>
        <end position="117"/>
    </location>
</feature>
<dbReference type="AlphaFoldDB" id="A0A2R8BBW1"/>
<feature type="transmembrane region" description="Helical" evidence="1">
    <location>
        <begin position="37"/>
        <end position="55"/>
    </location>
</feature>
<evidence type="ECO:0000256" key="1">
    <source>
        <dbReference type="SAM" id="Phobius"/>
    </source>
</evidence>
<evidence type="ECO:0000259" key="2">
    <source>
        <dbReference type="Pfam" id="PF01478"/>
    </source>
</evidence>
<dbReference type="Pfam" id="PF01478">
    <property type="entry name" value="Peptidase_A24"/>
    <property type="match status" value="1"/>
</dbReference>
<dbReference type="InterPro" id="IPR000045">
    <property type="entry name" value="Prepilin_IV_endopep_pep"/>
</dbReference>
<feature type="transmembrane region" description="Helical" evidence="1">
    <location>
        <begin position="6"/>
        <end position="25"/>
    </location>
</feature>
<keyword evidence="1" id="KW-0472">Membrane</keyword>
<proteinExistence type="predicted"/>
<name>A0A2R8BBW1_9RHOB</name>
<dbReference type="Proteomes" id="UP000244880">
    <property type="component" value="Unassembled WGS sequence"/>
</dbReference>
<feature type="transmembrane region" description="Helical" evidence="1">
    <location>
        <begin position="61"/>
        <end position="83"/>
    </location>
</feature>
<dbReference type="GO" id="GO:0016020">
    <property type="term" value="C:membrane"/>
    <property type="evidence" value="ECO:0007669"/>
    <property type="project" value="InterPro"/>
</dbReference>
<dbReference type="GO" id="GO:0004190">
    <property type="term" value="F:aspartic-type endopeptidase activity"/>
    <property type="evidence" value="ECO:0007669"/>
    <property type="project" value="InterPro"/>
</dbReference>
<protein>
    <recommendedName>
        <fullName evidence="2">Prepilin type IV endopeptidase peptidase domain-containing protein</fullName>
    </recommendedName>
</protein>
<evidence type="ECO:0000313" key="4">
    <source>
        <dbReference type="Proteomes" id="UP000244880"/>
    </source>
</evidence>
<gene>
    <name evidence="3" type="ORF">ASD8599_01272</name>
</gene>
<feature type="transmembrane region" description="Helical" evidence="1">
    <location>
        <begin position="145"/>
        <end position="165"/>
    </location>
</feature>
<sequence>MLYIPASAALWFLPFVLPLCLYTAFTDMREMRITNQTVIALALVFVVVGLVALPFDVYAWHLVYMVVVFVICVLLNAVGAMGAGDSKFIAAASPFVFMGDLRLVMAIAAANLLAAWATHRLAKHTRLRNIAPHWQSWDDALGKKFPMGLALGCTLAIYLIMGAIWGA</sequence>
<evidence type="ECO:0000313" key="3">
    <source>
        <dbReference type="EMBL" id="SPH20535.1"/>
    </source>
</evidence>
<reference evidence="3 4" key="1">
    <citation type="submission" date="2018-03" db="EMBL/GenBank/DDBJ databases">
        <authorList>
            <person name="Keele B.F."/>
        </authorList>
    </citation>
    <scope>NUCLEOTIDE SEQUENCE [LARGE SCALE GENOMIC DNA]</scope>
    <source>
        <strain evidence="3 4">CECT 8599</strain>
    </source>
</reference>
<keyword evidence="1" id="KW-0812">Transmembrane</keyword>
<dbReference type="Gene3D" id="1.20.120.1220">
    <property type="match status" value="1"/>
</dbReference>
<keyword evidence="1" id="KW-1133">Transmembrane helix</keyword>
<keyword evidence="4" id="KW-1185">Reference proteome</keyword>
<dbReference type="EMBL" id="OMOR01000001">
    <property type="protein sequence ID" value="SPH20535.1"/>
    <property type="molecule type" value="Genomic_DNA"/>
</dbReference>
<accession>A0A2R8BBW1</accession>
<organism evidence="3 4">
    <name type="scientific">Ascidiaceihabitans donghaensis</name>
    <dbReference type="NCBI Taxonomy" id="1510460"/>
    <lineage>
        <taxon>Bacteria</taxon>
        <taxon>Pseudomonadati</taxon>
        <taxon>Pseudomonadota</taxon>
        <taxon>Alphaproteobacteria</taxon>
        <taxon>Rhodobacterales</taxon>
        <taxon>Paracoccaceae</taxon>
        <taxon>Ascidiaceihabitans</taxon>
    </lineage>
</organism>
<feature type="domain" description="Prepilin type IV endopeptidase peptidase" evidence="2">
    <location>
        <begin position="16"/>
        <end position="109"/>
    </location>
</feature>